<evidence type="ECO:0000313" key="2">
    <source>
        <dbReference type="Proteomes" id="UP001140096"/>
    </source>
</evidence>
<name>A0ACC1KX40_9FUNG</name>
<gene>
    <name evidence="1" type="ORF">H4S07_006136</name>
</gene>
<accession>A0ACC1KX40</accession>
<comment type="caution">
    <text evidence="1">The sequence shown here is derived from an EMBL/GenBank/DDBJ whole genome shotgun (WGS) entry which is preliminary data.</text>
</comment>
<dbReference type="Proteomes" id="UP001140096">
    <property type="component" value="Unassembled WGS sequence"/>
</dbReference>
<sequence length="119" mass="13347">MTIAKEPTDTSKAPAAPESMESVDERIRKKSGRGAIYTSSYCQLNTLSERRIRQMSSAIRAKPDWVNKSQSAEICERWKTEAKAQNLTDLEIDYVFAELEYYASLHKPGTNIMLGAVDG</sequence>
<evidence type="ECO:0000313" key="1">
    <source>
        <dbReference type="EMBL" id="KAJ2796726.1"/>
    </source>
</evidence>
<dbReference type="EMBL" id="JANBUP010003447">
    <property type="protein sequence ID" value="KAJ2796726.1"/>
    <property type="molecule type" value="Genomic_DNA"/>
</dbReference>
<reference evidence="1" key="1">
    <citation type="submission" date="2022-07" db="EMBL/GenBank/DDBJ databases">
        <title>Phylogenomic reconstructions and comparative analyses of Kickxellomycotina fungi.</title>
        <authorList>
            <person name="Reynolds N.K."/>
            <person name="Stajich J.E."/>
            <person name="Barry K."/>
            <person name="Grigoriev I.V."/>
            <person name="Crous P."/>
            <person name="Smith M.E."/>
        </authorList>
    </citation>
    <scope>NUCLEOTIDE SEQUENCE</scope>
    <source>
        <strain evidence="1">CBS 102833</strain>
    </source>
</reference>
<keyword evidence="2" id="KW-1185">Reference proteome</keyword>
<proteinExistence type="predicted"/>
<organism evidence="1 2">
    <name type="scientific">Coemansia furcata</name>
    <dbReference type="NCBI Taxonomy" id="417177"/>
    <lineage>
        <taxon>Eukaryota</taxon>
        <taxon>Fungi</taxon>
        <taxon>Fungi incertae sedis</taxon>
        <taxon>Zoopagomycota</taxon>
        <taxon>Kickxellomycotina</taxon>
        <taxon>Kickxellomycetes</taxon>
        <taxon>Kickxellales</taxon>
        <taxon>Kickxellaceae</taxon>
        <taxon>Coemansia</taxon>
    </lineage>
</organism>
<protein>
    <submittedName>
        <fullName evidence="1">Uncharacterized protein</fullName>
    </submittedName>
</protein>
<feature type="non-terminal residue" evidence="1">
    <location>
        <position position="119"/>
    </location>
</feature>